<dbReference type="RefSeq" id="XP_043050309.1">
    <property type="nucleotide sequence ID" value="XM_043195112.1"/>
</dbReference>
<dbReference type="Proteomes" id="UP000790833">
    <property type="component" value="Unassembled WGS sequence"/>
</dbReference>
<dbReference type="PROSITE" id="PS51186">
    <property type="entry name" value="GNAT"/>
    <property type="match status" value="1"/>
</dbReference>
<name>A0A9P8AK43_9ASCO</name>
<dbReference type="AlphaFoldDB" id="A0A9P8AK43"/>
<keyword evidence="3" id="KW-1185">Reference proteome</keyword>
<dbReference type="Gene3D" id="3.40.630.30">
    <property type="match status" value="1"/>
</dbReference>
<dbReference type="InterPro" id="IPR016181">
    <property type="entry name" value="Acyl_CoA_acyltransferase"/>
</dbReference>
<dbReference type="CDD" id="cd04301">
    <property type="entry name" value="NAT_SF"/>
    <property type="match status" value="1"/>
</dbReference>
<dbReference type="SUPFAM" id="SSF55729">
    <property type="entry name" value="Acyl-CoA N-acyltransferases (Nat)"/>
    <property type="match status" value="1"/>
</dbReference>
<evidence type="ECO:0000313" key="2">
    <source>
        <dbReference type="EMBL" id="KAG7194762.1"/>
    </source>
</evidence>
<organism evidence="2 3">
    <name type="scientific">Scheffersomyces spartinae</name>
    <dbReference type="NCBI Taxonomy" id="45513"/>
    <lineage>
        <taxon>Eukaryota</taxon>
        <taxon>Fungi</taxon>
        <taxon>Dikarya</taxon>
        <taxon>Ascomycota</taxon>
        <taxon>Saccharomycotina</taxon>
        <taxon>Pichiomycetes</taxon>
        <taxon>Debaryomycetaceae</taxon>
        <taxon>Scheffersomyces</taxon>
    </lineage>
</organism>
<sequence>MGVYDNDKLQFGIAESHEELIQVFSVSKDEWGKAMTPQGYLHHYTLEFERQREEGKNIKAFYIKDIESGVIVASCIVNPKPGFFKEADRSQAIASIPDPTSFGVKNVTGLHVEMVFVNKDYRGKGLGEAVVERSIEYVEKSLIDKELEASDVNAVDSFANMVKDSLGKVDSVLANYYLSKKYIWHLYSGVGDTFYSRFGFKKYPIPLYLMPFDSFTFMNETLDFLLKDSNKGQQSFPVVPGKLLQLLEAGNPQHQRIIESIYQSKELEIMMELNKTTFHLQLSGLLNSSSSLTNMNNILSYSKTHGGFGSSAAISEMAVFEDIEERSDTDSQTPTLRRKSSVMHSAVSKFAMKPDYLQFCNFAKGDTIIGRLKSELETLDEKKADTKSWNIQGAILTNELQRKSYYIIWQCLLGGSVFFILSMGEVSGDITGNGALSVLPFPNRRRGSSFTGLNDLGGINFQDLDILLSAAARVANLRQPLYSKAFFVSPNDLPTDIPVTVVHDYFMNYLSSKRTESSKPIEFHEDASKLCVLPMLKRFGDTSPTFDLDWIYSGMWSWA</sequence>
<dbReference type="OrthoDB" id="2020070at2759"/>
<comment type="caution">
    <text evidence="2">The sequence shown here is derived from an EMBL/GenBank/DDBJ whole genome shotgun (WGS) entry which is preliminary data.</text>
</comment>
<dbReference type="Pfam" id="PF00583">
    <property type="entry name" value="Acetyltransf_1"/>
    <property type="match status" value="1"/>
</dbReference>
<feature type="domain" description="N-acetyltransferase" evidence="1">
    <location>
        <begin position="9"/>
        <end position="223"/>
    </location>
</feature>
<gene>
    <name evidence="2" type="ORF">KQ657_004442</name>
</gene>
<reference evidence="2" key="1">
    <citation type="submission" date="2021-03" db="EMBL/GenBank/DDBJ databases">
        <authorList>
            <person name="Palmer J.M."/>
        </authorList>
    </citation>
    <scope>NUCLEOTIDE SEQUENCE</scope>
    <source>
        <strain evidence="2">ARV_011</strain>
    </source>
</reference>
<accession>A0A9P8AK43</accession>
<dbReference type="InterPro" id="IPR000182">
    <property type="entry name" value="GNAT_dom"/>
</dbReference>
<evidence type="ECO:0000313" key="3">
    <source>
        <dbReference type="Proteomes" id="UP000790833"/>
    </source>
</evidence>
<dbReference type="GO" id="GO:0016747">
    <property type="term" value="F:acyltransferase activity, transferring groups other than amino-acyl groups"/>
    <property type="evidence" value="ECO:0007669"/>
    <property type="project" value="InterPro"/>
</dbReference>
<dbReference type="EMBL" id="JAHMUF010000006">
    <property type="protein sequence ID" value="KAG7194762.1"/>
    <property type="molecule type" value="Genomic_DNA"/>
</dbReference>
<proteinExistence type="predicted"/>
<protein>
    <recommendedName>
        <fullName evidence="1">N-acetyltransferase domain-containing protein</fullName>
    </recommendedName>
</protein>
<evidence type="ECO:0000259" key="1">
    <source>
        <dbReference type="PROSITE" id="PS51186"/>
    </source>
</evidence>
<dbReference type="GeneID" id="66117816"/>